<reference evidence="2" key="1">
    <citation type="submission" date="2021-02" db="EMBL/GenBank/DDBJ databases">
        <authorList>
            <person name="Nowell W R."/>
        </authorList>
    </citation>
    <scope>NUCLEOTIDE SEQUENCE</scope>
</reference>
<evidence type="ECO:0000256" key="1">
    <source>
        <dbReference type="SAM" id="MobiDB-lite"/>
    </source>
</evidence>
<comment type="caution">
    <text evidence="2">The sequence shown here is derived from an EMBL/GenBank/DDBJ whole genome shotgun (WGS) entry which is preliminary data.</text>
</comment>
<dbReference type="EMBL" id="CAJOBB010028767">
    <property type="protein sequence ID" value="CAF4432044.1"/>
    <property type="molecule type" value="Genomic_DNA"/>
</dbReference>
<dbReference type="Proteomes" id="UP000663868">
    <property type="component" value="Unassembled WGS sequence"/>
</dbReference>
<sequence length="50" mass="5142">QKKSDNNNEIPADGQAGDNESHLGINPATERDDEGIPLTPGLTTGGGINL</sequence>
<evidence type="ECO:0000313" key="3">
    <source>
        <dbReference type="Proteomes" id="UP000663868"/>
    </source>
</evidence>
<feature type="non-terminal residue" evidence="2">
    <location>
        <position position="1"/>
    </location>
</feature>
<feature type="region of interest" description="Disordered" evidence="1">
    <location>
        <begin position="1"/>
        <end position="50"/>
    </location>
</feature>
<proteinExistence type="predicted"/>
<gene>
    <name evidence="2" type="ORF">KXQ929_LOCUS52843</name>
</gene>
<protein>
    <submittedName>
        <fullName evidence="2">Uncharacterized protein</fullName>
    </submittedName>
</protein>
<feature type="non-terminal residue" evidence="2">
    <location>
        <position position="50"/>
    </location>
</feature>
<evidence type="ECO:0000313" key="2">
    <source>
        <dbReference type="EMBL" id="CAF4432044.1"/>
    </source>
</evidence>
<name>A0A820R7H1_9BILA</name>
<organism evidence="2 3">
    <name type="scientific">Adineta steineri</name>
    <dbReference type="NCBI Taxonomy" id="433720"/>
    <lineage>
        <taxon>Eukaryota</taxon>
        <taxon>Metazoa</taxon>
        <taxon>Spiralia</taxon>
        <taxon>Gnathifera</taxon>
        <taxon>Rotifera</taxon>
        <taxon>Eurotatoria</taxon>
        <taxon>Bdelloidea</taxon>
        <taxon>Adinetida</taxon>
        <taxon>Adinetidae</taxon>
        <taxon>Adineta</taxon>
    </lineage>
</organism>
<dbReference type="AlphaFoldDB" id="A0A820R7H1"/>
<accession>A0A820R7H1</accession>